<proteinExistence type="predicted"/>
<organism evidence="1 2">
    <name type="scientific">Gossypium arboreum</name>
    <name type="common">Tree cotton</name>
    <name type="synonym">Gossypium nanking</name>
    <dbReference type="NCBI Taxonomy" id="29729"/>
    <lineage>
        <taxon>Eukaryota</taxon>
        <taxon>Viridiplantae</taxon>
        <taxon>Streptophyta</taxon>
        <taxon>Embryophyta</taxon>
        <taxon>Tracheophyta</taxon>
        <taxon>Spermatophyta</taxon>
        <taxon>Magnoliopsida</taxon>
        <taxon>eudicotyledons</taxon>
        <taxon>Gunneridae</taxon>
        <taxon>Pentapetalae</taxon>
        <taxon>rosids</taxon>
        <taxon>malvids</taxon>
        <taxon>Malvales</taxon>
        <taxon>Malvaceae</taxon>
        <taxon>Malvoideae</taxon>
        <taxon>Gossypium</taxon>
    </lineage>
</organism>
<dbReference type="EMBL" id="JARKNE010000009">
    <property type="protein sequence ID" value="KAK5803011.1"/>
    <property type="molecule type" value="Genomic_DNA"/>
</dbReference>
<name>A0ABR0NNX2_GOSAR</name>
<keyword evidence="2" id="KW-1185">Reference proteome</keyword>
<accession>A0ABR0NNX2</accession>
<reference evidence="1 2" key="1">
    <citation type="submission" date="2023-03" db="EMBL/GenBank/DDBJ databases">
        <title>WGS of Gossypium arboreum.</title>
        <authorList>
            <person name="Yu D."/>
        </authorList>
    </citation>
    <scope>NUCLEOTIDE SEQUENCE [LARGE SCALE GENOMIC DNA]</scope>
    <source>
        <tissue evidence="1">Leaf</tissue>
    </source>
</reference>
<evidence type="ECO:0000313" key="2">
    <source>
        <dbReference type="Proteomes" id="UP001358586"/>
    </source>
</evidence>
<comment type="caution">
    <text evidence="1">The sequence shown here is derived from an EMBL/GenBank/DDBJ whole genome shotgun (WGS) entry which is preliminary data.</text>
</comment>
<protein>
    <submittedName>
        <fullName evidence="1">Uncharacterized protein</fullName>
    </submittedName>
</protein>
<evidence type="ECO:0000313" key="1">
    <source>
        <dbReference type="EMBL" id="KAK5803011.1"/>
    </source>
</evidence>
<dbReference type="Proteomes" id="UP001358586">
    <property type="component" value="Chromosome 9"/>
</dbReference>
<gene>
    <name evidence="1" type="ORF">PVK06_030648</name>
</gene>
<sequence>MAEEHKATMMKMAEEYKVAIASLEQGHKEALEGYKKETLQNFYNVLLELKANLLLHAQVVGGPLDALKVNIDAFCDIASDQLGFDVHFPFGAMLEKILSKGKRRRRSN</sequence>